<keyword evidence="5 6" id="KW-0472">Membrane</keyword>
<evidence type="ECO:0000256" key="3">
    <source>
        <dbReference type="ARBA" id="ARBA00022960"/>
    </source>
</evidence>
<keyword evidence="2 6" id="KW-0812">Transmembrane</keyword>
<feature type="transmembrane region" description="Helical" evidence="6">
    <location>
        <begin position="117"/>
        <end position="135"/>
    </location>
</feature>
<dbReference type="GO" id="GO:0015648">
    <property type="term" value="F:lipid-linked peptidoglycan transporter activity"/>
    <property type="evidence" value="ECO:0007669"/>
    <property type="project" value="TreeGrafter"/>
</dbReference>
<accession>X8CJY7</accession>
<dbReference type="PATRIC" id="fig|1299334.3.peg.2828"/>
<evidence type="ECO:0000256" key="1">
    <source>
        <dbReference type="ARBA" id="ARBA00004141"/>
    </source>
</evidence>
<dbReference type="GO" id="GO:0032153">
    <property type="term" value="C:cell division site"/>
    <property type="evidence" value="ECO:0007669"/>
    <property type="project" value="TreeGrafter"/>
</dbReference>
<keyword evidence="3" id="KW-0133">Cell shape</keyword>
<dbReference type="GO" id="GO:0051301">
    <property type="term" value="P:cell division"/>
    <property type="evidence" value="ECO:0007669"/>
    <property type="project" value="InterPro"/>
</dbReference>
<organism evidence="7">
    <name type="scientific">Mycobacterium xenopi 4042</name>
    <dbReference type="NCBI Taxonomy" id="1299334"/>
    <lineage>
        <taxon>Bacteria</taxon>
        <taxon>Bacillati</taxon>
        <taxon>Actinomycetota</taxon>
        <taxon>Actinomycetes</taxon>
        <taxon>Mycobacteriales</taxon>
        <taxon>Mycobacteriaceae</taxon>
        <taxon>Mycobacterium</taxon>
    </lineage>
</organism>
<dbReference type="PANTHER" id="PTHR30474:SF3">
    <property type="entry name" value="PEPTIDOGLYCAN GLYCOSYLTRANSFERASE RODA"/>
    <property type="match status" value="1"/>
</dbReference>
<protein>
    <submittedName>
        <fullName evidence="7">Cell cycle family protein</fullName>
    </submittedName>
</protein>
<sequence>MSTAPQPPIMVTPALPTRRNAELLLLCFATAITAAALLIVQANQERGLHWDLAGYAVGFFTLFACAHLAVRRFAPYADPLLLPVVALLNGLGLVMIHRLDVASGAIGGHTHPSANQQMLWTLVAVTGFALVVWLLPDYRRLARYGYTCGVAGLVILTIPALLPPAFSEQNGAKIWIRFRASQFSLPSSPRSCC</sequence>
<feature type="transmembrane region" description="Helical" evidence="6">
    <location>
        <begin position="144"/>
        <end position="162"/>
    </location>
</feature>
<comment type="subcellular location">
    <subcellularLocation>
        <location evidence="1">Membrane</location>
        <topology evidence="1">Multi-pass membrane protein</topology>
    </subcellularLocation>
</comment>
<dbReference type="EMBL" id="JAOB01000029">
    <property type="protein sequence ID" value="EUA56682.1"/>
    <property type="molecule type" value="Genomic_DNA"/>
</dbReference>
<dbReference type="GO" id="GO:0005886">
    <property type="term" value="C:plasma membrane"/>
    <property type="evidence" value="ECO:0007669"/>
    <property type="project" value="TreeGrafter"/>
</dbReference>
<evidence type="ECO:0000256" key="5">
    <source>
        <dbReference type="ARBA" id="ARBA00023136"/>
    </source>
</evidence>
<comment type="caution">
    <text evidence="7">The sequence shown here is derived from an EMBL/GenBank/DDBJ whole genome shotgun (WGS) entry which is preliminary data.</text>
</comment>
<dbReference type="InterPro" id="IPR001182">
    <property type="entry name" value="FtsW/RodA"/>
</dbReference>
<keyword evidence="4 6" id="KW-1133">Transmembrane helix</keyword>
<feature type="transmembrane region" description="Helical" evidence="6">
    <location>
        <begin position="77"/>
        <end position="97"/>
    </location>
</feature>
<proteinExistence type="predicted"/>
<evidence type="ECO:0000256" key="6">
    <source>
        <dbReference type="SAM" id="Phobius"/>
    </source>
</evidence>
<evidence type="ECO:0000256" key="2">
    <source>
        <dbReference type="ARBA" id="ARBA00022692"/>
    </source>
</evidence>
<evidence type="ECO:0000256" key="4">
    <source>
        <dbReference type="ARBA" id="ARBA00022989"/>
    </source>
</evidence>
<name>X8CJY7_MYCXE</name>
<gene>
    <name evidence="7" type="ORF">I553_8734</name>
</gene>
<evidence type="ECO:0000313" key="7">
    <source>
        <dbReference type="EMBL" id="EUA56682.1"/>
    </source>
</evidence>
<dbReference type="Pfam" id="PF01098">
    <property type="entry name" value="FTSW_RODA_SPOVE"/>
    <property type="match status" value="1"/>
</dbReference>
<dbReference type="PANTHER" id="PTHR30474">
    <property type="entry name" value="CELL CYCLE PROTEIN"/>
    <property type="match status" value="1"/>
</dbReference>
<dbReference type="GO" id="GO:0008360">
    <property type="term" value="P:regulation of cell shape"/>
    <property type="evidence" value="ECO:0007669"/>
    <property type="project" value="UniProtKB-KW"/>
</dbReference>
<feature type="transmembrane region" description="Helical" evidence="6">
    <location>
        <begin position="52"/>
        <end position="70"/>
    </location>
</feature>
<dbReference type="AlphaFoldDB" id="X8CJY7"/>
<reference evidence="7" key="1">
    <citation type="submission" date="2014-01" db="EMBL/GenBank/DDBJ databases">
        <authorList>
            <person name="Brown-Elliot B."/>
            <person name="Wallace R."/>
            <person name="Lenaerts A."/>
            <person name="Ordway D."/>
            <person name="DeGroote M.A."/>
            <person name="Parker T."/>
            <person name="Sizemore C."/>
            <person name="Tallon L.J."/>
            <person name="Sadzewicz L.K."/>
            <person name="Sengamalay N."/>
            <person name="Fraser C.M."/>
            <person name="Hine E."/>
            <person name="Shefchek K.A."/>
            <person name="Das S.P."/>
            <person name="Tettelin H."/>
        </authorList>
    </citation>
    <scope>NUCLEOTIDE SEQUENCE [LARGE SCALE GENOMIC DNA]</scope>
    <source>
        <strain evidence="7">4042</strain>
    </source>
</reference>